<accession>A0A1G4SG86</accession>
<comment type="similarity">
    <text evidence="3">Belongs to the glycosyl hydrolase 5 (cellulase A) family.</text>
</comment>
<evidence type="ECO:0000313" key="6">
    <source>
        <dbReference type="EMBL" id="SCW68224.1"/>
    </source>
</evidence>
<evidence type="ECO:0000256" key="1">
    <source>
        <dbReference type="ARBA" id="ARBA00022801"/>
    </source>
</evidence>
<dbReference type="Proteomes" id="UP000199150">
    <property type="component" value="Unassembled WGS sequence"/>
</dbReference>
<feature type="domain" description="Glycoside hydrolase family 5" evidence="5">
    <location>
        <begin position="84"/>
        <end position="324"/>
    </location>
</feature>
<dbReference type="InterPro" id="IPR017853">
    <property type="entry name" value="GH"/>
</dbReference>
<name>A0A1G4SG86_9CAUL</name>
<dbReference type="GO" id="GO:0000272">
    <property type="term" value="P:polysaccharide catabolic process"/>
    <property type="evidence" value="ECO:0007669"/>
    <property type="project" value="InterPro"/>
</dbReference>
<gene>
    <name evidence="6" type="ORF">SAMN02927928_2676</name>
</gene>
<dbReference type="EMBL" id="FMTS01000004">
    <property type="protein sequence ID" value="SCW68224.1"/>
    <property type="molecule type" value="Genomic_DNA"/>
</dbReference>
<feature type="chain" id="PRO_5011483006" evidence="4">
    <location>
        <begin position="29"/>
        <end position="386"/>
    </location>
</feature>
<dbReference type="InterPro" id="IPR001547">
    <property type="entry name" value="Glyco_hydro_5"/>
</dbReference>
<organism evidence="6 7">
    <name type="scientific">Asticcacaulis taihuensis</name>
    <dbReference type="NCBI Taxonomy" id="260084"/>
    <lineage>
        <taxon>Bacteria</taxon>
        <taxon>Pseudomonadati</taxon>
        <taxon>Pseudomonadota</taxon>
        <taxon>Alphaproteobacteria</taxon>
        <taxon>Caulobacterales</taxon>
        <taxon>Caulobacteraceae</taxon>
        <taxon>Asticcacaulis</taxon>
    </lineage>
</organism>
<dbReference type="AlphaFoldDB" id="A0A1G4SG86"/>
<evidence type="ECO:0000259" key="5">
    <source>
        <dbReference type="Pfam" id="PF00150"/>
    </source>
</evidence>
<sequence length="386" mass="43695">MNILSANLFRVGVTCAALLALSCVPAYAETARWSPTAANAWYAKQRWLVGSNFLPTDAINQFEMWQADTFNPAEIDKEFGYAEGIGMNTMRIFLQDQLWAQEPEGFKKRINIVLDLAAKHHIKPMLVLFDSCWDPNPKLGPQHPPIPGVHNSGWVQSPGTAGLMDEAGWGKYESYVKGIVGAFARDDRILAWDVWNEPDNQGGGNYQQLDEATKTAQVAKLLPQVFAWARTEDPIQPLTSGVWHHDDWSPNGRLNAVERVQIDQSDIISFHSYDWPERLEERIKSLQPYGRPLIMTEYMARGNGSTFDSALPMARKYNVGAINWGFVLGKSQTNLPWDSWEKPYTKSQPTLWFHDIFYPDGTPYRAAEPAQIKAMTTEAEKAFRKK</sequence>
<keyword evidence="4" id="KW-0732">Signal</keyword>
<keyword evidence="7" id="KW-1185">Reference proteome</keyword>
<dbReference type="RefSeq" id="WP_245679005.1">
    <property type="nucleotide sequence ID" value="NZ_CBCRYE010000002.1"/>
</dbReference>
<evidence type="ECO:0000256" key="2">
    <source>
        <dbReference type="ARBA" id="ARBA00023295"/>
    </source>
</evidence>
<dbReference type="Pfam" id="PF00150">
    <property type="entry name" value="Cellulase"/>
    <property type="match status" value="1"/>
</dbReference>
<reference evidence="7" key="1">
    <citation type="submission" date="2016-10" db="EMBL/GenBank/DDBJ databases">
        <authorList>
            <person name="Varghese N."/>
            <person name="Submissions S."/>
        </authorList>
    </citation>
    <scope>NUCLEOTIDE SEQUENCE [LARGE SCALE GENOMIC DNA]</scope>
    <source>
        <strain evidence="7">CGMCC 1.3431</strain>
    </source>
</reference>
<keyword evidence="1 3" id="KW-0378">Hydrolase</keyword>
<evidence type="ECO:0000256" key="3">
    <source>
        <dbReference type="RuleBase" id="RU361153"/>
    </source>
</evidence>
<proteinExistence type="inferred from homology"/>
<dbReference type="STRING" id="260084.SAMN02927928_2676"/>
<dbReference type="SUPFAM" id="SSF51445">
    <property type="entry name" value="(Trans)glycosidases"/>
    <property type="match status" value="1"/>
</dbReference>
<keyword evidence="2 3" id="KW-0326">Glycosidase</keyword>
<evidence type="ECO:0000313" key="7">
    <source>
        <dbReference type="Proteomes" id="UP000199150"/>
    </source>
</evidence>
<dbReference type="Gene3D" id="3.20.20.80">
    <property type="entry name" value="Glycosidases"/>
    <property type="match status" value="1"/>
</dbReference>
<dbReference type="GO" id="GO:0004553">
    <property type="term" value="F:hydrolase activity, hydrolyzing O-glycosyl compounds"/>
    <property type="evidence" value="ECO:0007669"/>
    <property type="project" value="InterPro"/>
</dbReference>
<protein>
    <submittedName>
        <fullName evidence="6">Cellulase (Glycosyl hydrolase family 5)</fullName>
    </submittedName>
</protein>
<evidence type="ECO:0000256" key="4">
    <source>
        <dbReference type="SAM" id="SignalP"/>
    </source>
</evidence>
<feature type="signal peptide" evidence="4">
    <location>
        <begin position="1"/>
        <end position="28"/>
    </location>
</feature>